<dbReference type="RefSeq" id="WP_014271096.1">
    <property type="nucleotide sequence ID" value="NC_016633.1"/>
</dbReference>
<evidence type="ECO:0000259" key="6">
    <source>
        <dbReference type="PROSITE" id="PS51656"/>
    </source>
</evidence>
<dbReference type="GO" id="GO:0051539">
    <property type="term" value="F:4 iron, 4 sulfur cluster binding"/>
    <property type="evidence" value="ECO:0007669"/>
    <property type="project" value="UniProtKB-KW"/>
</dbReference>
<dbReference type="SUPFAM" id="SSF54862">
    <property type="entry name" value="4Fe-4S ferredoxins"/>
    <property type="match status" value="1"/>
</dbReference>
<dbReference type="KEGG" id="sgp:SpiGrapes_2495"/>
<dbReference type="GO" id="GO:0046872">
    <property type="term" value="F:metal ion binding"/>
    <property type="evidence" value="ECO:0007669"/>
    <property type="project" value="UniProtKB-KW"/>
</dbReference>
<evidence type="ECO:0000313" key="7">
    <source>
        <dbReference type="EMBL" id="AEV30256.1"/>
    </source>
</evidence>
<proteinExistence type="predicted"/>
<dbReference type="PANTHER" id="PTHR43560:SF1">
    <property type="entry name" value="ION-TRANSLOCATING OXIDOREDUCTASE COMPLEX SUBUNIT B"/>
    <property type="match status" value="1"/>
</dbReference>
<dbReference type="EMBL" id="CP003155">
    <property type="protein sequence ID" value="AEV30256.1"/>
    <property type="molecule type" value="Genomic_DNA"/>
</dbReference>
<dbReference type="Pfam" id="PF02906">
    <property type="entry name" value="Fe_hyd_lg_C"/>
    <property type="match status" value="1"/>
</dbReference>
<dbReference type="InterPro" id="IPR017900">
    <property type="entry name" value="4Fe4S_Fe_S_CS"/>
</dbReference>
<dbReference type="AlphaFoldDB" id="G8QU09"/>
<dbReference type="InterPro" id="IPR004108">
    <property type="entry name" value="Fe_hydrogenase_lsu_C"/>
</dbReference>
<keyword evidence="8" id="KW-1185">Reference proteome</keyword>
<dbReference type="STRING" id="158190.SpiGrapes_2495"/>
<protein>
    <submittedName>
        <fullName evidence="7">Iron only hydrogenase large subunit</fullName>
    </submittedName>
</protein>
<dbReference type="Gene3D" id="3.40.950.10">
    <property type="entry name" value="Fe-only Hydrogenase (Larger Subunit), Chain L, domain 3"/>
    <property type="match status" value="1"/>
</dbReference>
<dbReference type="eggNOG" id="COG4624">
    <property type="taxonomic scope" value="Bacteria"/>
</dbReference>
<dbReference type="SUPFAM" id="SSF53920">
    <property type="entry name" value="Fe-only hydrogenase"/>
    <property type="match status" value="1"/>
</dbReference>
<dbReference type="InterPro" id="IPR017896">
    <property type="entry name" value="4Fe4S_Fe-S-bd"/>
</dbReference>
<dbReference type="HOGENOM" id="CLU_036585_0_0_12"/>
<dbReference type="Gene3D" id="1.10.15.40">
    <property type="entry name" value="Electron transport complex subunit B, putative Fe-S cluster"/>
    <property type="match status" value="1"/>
</dbReference>
<dbReference type="PROSITE" id="PS00198">
    <property type="entry name" value="4FE4S_FER_1"/>
    <property type="match status" value="1"/>
</dbReference>
<evidence type="ECO:0000259" key="5">
    <source>
        <dbReference type="PROSITE" id="PS51379"/>
    </source>
</evidence>
<dbReference type="InterPro" id="IPR009016">
    <property type="entry name" value="Fe_hydrogenase"/>
</dbReference>
<name>G8QU09_SPHPG</name>
<keyword evidence="4" id="KW-0411">Iron-sulfur</keyword>
<dbReference type="Pfam" id="PF13237">
    <property type="entry name" value="Fer4_10"/>
    <property type="match status" value="1"/>
</dbReference>
<evidence type="ECO:0000313" key="8">
    <source>
        <dbReference type="Proteomes" id="UP000005632"/>
    </source>
</evidence>
<reference evidence="7 8" key="1">
    <citation type="submission" date="2011-11" db="EMBL/GenBank/DDBJ databases">
        <title>Complete sequence of Spirochaeta sp. grapes.</title>
        <authorList>
            <consortium name="US DOE Joint Genome Institute"/>
            <person name="Lucas S."/>
            <person name="Han J."/>
            <person name="Lapidus A."/>
            <person name="Cheng J.-F."/>
            <person name="Goodwin L."/>
            <person name="Pitluck S."/>
            <person name="Peters L."/>
            <person name="Ovchinnikova G."/>
            <person name="Munk A.C."/>
            <person name="Detter J.C."/>
            <person name="Han C."/>
            <person name="Tapia R."/>
            <person name="Land M."/>
            <person name="Hauser L."/>
            <person name="Kyrpides N."/>
            <person name="Ivanova N."/>
            <person name="Pagani I."/>
            <person name="Ritalahtilisa K."/>
            <person name="Loeffler F."/>
            <person name="Woyke T."/>
        </authorList>
    </citation>
    <scope>NUCLEOTIDE SEQUENCE [LARGE SCALE GENOMIC DNA]</scope>
    <source>
        <strain evidence="8">ATCC BAA-1885 / DSM 22778 / Grapes</strain>
    </source>
</reference>
<evidence type="ECO:0000256" key="2">
    <source>
        <dbReference type="ARBA" id="ARBA00022723"/>
    </source>
</evidence>
<feature type="domain" description="4Fe-4S" evidence="6">
    <location>
        <begin position="373"/>
        <end position="432"/>
    </location>
</feature>
<evidence type="ECO:0000256" key="3">
    <source>
        <dbReference type="ARBA" id="ARBA00023004"/>
    </source>
</evidence>
<dbReference type="Pfam" id="PF04060">
    <property type="entry name" value="FeS"/>
    <property type="match status" value="1"/>
</dbReference>
<dbReference type="OrthoDB" id="9761899at2"/>
<organism evidence="7 8">
    <name type="scientific">Sphaerochaeta pleomorpha (strain ATCC BAA-1885 / DSM 22778 / Grapes)</name>
    <dbReference type="NCBI Taxonomy" id="158190"/>
    <lineage>
        <taxon>Bacteria</taxon>
        <taxon>Pseudomonadati</taxon>
        <taxon>Spirochaetota</taxon>
        <taxon>Spirochaetia</taxon>
        <taxon>Spirochaetales</taxon>
        <taxon>Sphaerochaetaceae</taxon>
        <taxon>Sphaerochaeta</taxon>
    </lineage>
</organism>
<sequence>MSEKPFHHSLYVREDLCKGCTHCMKRCPTGAIRISGGKAQIISERCIDCGQCMAVCPNNAMAIEQSLFGQLLEYTNRVAIIPAVFFAQFPEIYSQQQICRAFYDCGFTHLYLAETGVDILKLMEATENNQELPLISNYCPSVQRLIQIRYPLLLENLSRKRTPAQIVALFARAEIESESPGEKNGIFYITPCAAKIAQIKTLGSEDNTLFQGVINFDTAYNMIRSLLTKNRKLYAQDTETTFSFPLCSAEAAIWCLVKGQCSSIKGRSLAVDEMHNVIEFLELLEEEEDNNLDFLELEACAQGCAGGILTVRNRFLAIERLRHWSLSLPEKLPKELELRILRQAERLSPHLYLEQPKPKTTMKLDKDMAKALHKMEKARQILAVLPGIDCGLCGAPTCKALAEDIAKSEASIRQCVVLKLKDPKELNSLAKIWGERPTGATVQKGDRE</sequence>
<keyword evidence="2" id="KW-0479">Metal-binding</keyword>
<feature type="domain" description="4Fe-4S ferredoxin-type" evidence="5">
    <location>
        <begin position="8"/>
        <end position="36"/>
    </location>
</feature>
<dbReference type="Gene3D" id="3.30.70.20">
    <property type="match status" value="1"/>
</dbReference>
<dbReference type="eggNOG" id="COG1456">
    <property type="taxonomic scope" value="Bacteria"/>
</dbReference>
<accession>G8QU09</accession>
<evidence type="ECO:0000256" key="1">
    <source>
        <dbReference type="ARBA" id="ARBA00022485"/>
    </source>
</evidence>
<evidence type="ECO:0000256" key="4">
    <source>
        <dbReference type="ARBA" id="ARBA00023014"/>
    </source>
</evidence>
<dbReference type="InterPro" id="IPR007202">
    <property type="entry name" value="4Fe-4S_dom"/>
</dbReference>
<dbReference type="PROSITE" id="PS51656">
    <property type="entry name" value="4FE4S"/>
    <property type="match status" value="1"/>
</dbReference>
<keyword evidence="1" id="KW-0004">4Fe-4S</keyword>
<dbReference type="PANTHER" id="PTHR43560">
    <property type="entry name" value="ION-TRANSLOCATING OXIDOREDUCTASE COMPLEX SUBUNIT B"/>
    <property type="match status" value="1"/>
</dbReference>
<gene>
    <name evidence="7" type="ordered locus">SpiGrapes_2495</name>
</gene>
<dbReference type="InterPro" id="IPR050395">
    <property type="entry name" value="4Fe4S_Ferredoxin_RnfB"/>
</dbReference>
<dbReference type="eggNOG" id="COG2221">
    <property type="taxonomic scope" value="Bacteria"/>
</dbReference>
<dbReference type="PROSITE" id="PS51379">
    <property type="entry name" value="4FE4S_FER_2"/>
    <property type="match status" value="2"/>
</dbReference>
<feature type="domain" description="4Fe-4S ferredoxin-type" evidence="5">
    <location>
        <begin position="37"/>
        <end position="66"/>
    </location>
</feature>
<keyword evidence="3" id="KW-0408">Iron</keyword>
<dbReference type="Proteomes" id="UP000005632">
    <property type="component" value="Chromosome"/>
</dbReference>